<sequence>MATSANASENKSTEEADMSESAIDAANLLMQIRNDKGVVDYSDEEHSDSNNSMVAGKENHQNKDDSDHSEVASSSIATAAKAKYESFPRKKRTKIKYRKLEDIYRETKPITGAKLKEIMKASM</sequence>
<feature type="compositionally biased region" description="Basic and acidic residues" evidence="1">
    <location>
        <begin position="57"/>
        <end position="70"/>
    </location>
</feature>
<feature type="compositionally biased region" description="Low complexity" evidence="1">
    <location>
        <begin position="72"/>
        <end position="81"/>
    </location>
</feature>
<feature type="region of interest" description="Disordered" evidence="1">
    <location>
        <begin position="37"/>
        <end position="83"/>
    </location>
</feature>
<dbReference type="EMBL" id="JAYWIO010000005">
    <property type="protein sequence ID" value="KAK7260356.1"/>
    <property type="molecule type" value="Genomic_DNA"/>
</dbReference>
<evidence type="ECO:0000313" key="2">
    <source>
        <dbReference type="EMBL" id="KAK7260356.1"/>
    </source>
</evidence>
<protein>
    <submittedName>
        <fullName evidence="2">Uncharacterized protein</fullName>
    </submittedName>
</protein>
<dbReference type="Proteomes" id="UP001372338">
    <property type="component" value="Unassembled WGS sequence"/>
</dbReference>
<dbReference type="AlphaFoldDB" id="A0AAN9EQ03"/>
<reference evidence="2 3" key="1">
    <citation type="submission" date="2024-01" db="EMBL/GenBank/DDBJ databases">
        <title>The genomes of 5 underutilized Papilionoideae crops provide insights into root nodulation and disease resistanc.</title>
        <authorList>
            <person name="Yuan L."/>
        </authorList>
    </citation>
    <scope>NUCLEOTIDE SEQUENCE [LARGE SCALE GENOMIC DNA]</scope>
    <source>
        <strain evidence="2">ZHUSHIDOU_FW_LH</strain>
        <tissue evidence="2">Leaf</tissue>
    </source>
</reference>
<organism evidence="2 3">
    <name type="scientific">Crotalaria pallida</name>
    <name type="common">Smooth rattlebox</name>
    <name type="synonym">Crotalaria striata</name>
    <dbReference type="NCBI Taxonomy" id="3830"/>
    <lineage>
        <taxon>Eukaryota</taxon>
        <taxon>Viridiplantae</taxon>
        <taxon>Streptophyta</taxon>
        <taxon>Embryophyta</taxon>
        <taxon>Tracheophyta</taxon>
        <taxon>Spermatophyta</taxon>
        <taxon>Magnoliopsida</taxon>
        <taxon>eudicotyledons</taxon>
        <taxon>Gunneridae</taxon>
        <taxon>Pentapetalae</taxon>
        <taxon>rosids</taxon>
        <taxon>fabids</taxon>
        <taxon>Fabales</taxon>
        <taxon>Fabaceae</taxon>
        <taxon>Papilionoideae</taxon>
        <taxon>50 kb inversion clade</taxon>
        <taxon>genistoids sensu lato</taxon>
        <taxon>core genistoids</taxon>
        <taxon>Crotalarieae</taxon>
        <taxon>Crotalaria</taxon>
    </lineage>
</organism>
<accession>A0AAN9EQ03</accession>
<keyword evidence="3" id="KW-1185">Reference proteome</keyword>
<name>A0AAN9EQ03_CROPI</name>
<comment type="caution">
    <text evidence="2">The sequence shown here is derived from an EMBL/GenBank/DDBJ whole genome shotgun (WGS) entry which is preliminary data.</text>
</comment>
<gene>
    <name evidence="2" type="ORF">RIF29_26333</name>
</gene>
<proteinExistence type="predicted"/>
<feature type="compositionally biased region" description="Polar residues" evidence="1">
    <location>
        <begin position="1"/>
        <end position="10"/>
    </location>
</feature>
<evidence type="ECO:0000313" key="3">
    <source>
        <dbReference type="Proteomes" id="UP001372338"/>
    </source>
</evidence>
<evidence type="ECO:0000256" key="1">
    <source>
        <dbReference type="SAM" id="MobiDB-lite"/>
    </source>
</evidence>
<feature type="region of interest" description="Disordered" evidence="1">
    <location>
        <begin position="1"/>
        <end position="22"/>
    </location>
</feature>